<organism evidence="2 3">
    <name type="scientific">Halorarum salinum</name>
    <dbReference type="NCBI Taxonomy" id="2743089"/>
    <lineage>
        <taxon>Archaea</taxon>
        <taxon>Methanobacteriati</taxon>
        <taxon>Methanobacteriota</taxon>
        <taxon>Stenosarchaea group</taxon>
        <taxon>Halobacteria</taxon>
        <taxon>Halobacteriales</taxon>
        <taxon>Haloferacaceae</taxon>
        <taxon>Halorarum</taxon>
    </lineage>
</organism>
<dbReference type="KEGG" id="halu:HUG12_00815"/>
<accession>A0A7D5L8D7</accession>
<gene>
    <name evidence="2" type="ORF">HUG12_00815</name>
</gene>
<dbReference type="AlphaFoldDB" id="A0A7D5L8D7"/>
<reference evidence="2 3" key="1">
    <citation type="submission" date="2020-06" db="EMBL/GenBank/DDBJ databases">
        <title>NJ-3-1, isolated from saline soil.</title>
        <authorList>
            <person name="Cui H.L."/>
            <person name="Shi X."/>
        </authorList>
    </citation>
    <scope>NUCLEOTIDE SEQUENCE [LARGE SCALE GENOMIC DNA]</scope>
    <source>
        <strain evidence="2 3">NJ-3-1</strain>
    </source>
</reference>
<keyword evidence="1" id="KW-1133">Transmembrane helix</keyword>
<dbReference type="RefSeq" id="WP_179266956.1">
    <property type="nucleotide sequence ID" value="NZ_CP058579.1"/>
</dbReference>
<dbReference type="Proteomes" id="UP000509626">
    <property type="component" value="Chromosome"/>
</dbReference>
<dbReference type="OrthoDB" id="137652at2157"/>
<feature type="transmembrane region" description="Helical" evidence="1">
    <location>
        <begin position="42"/>
        <end position="65"/>
    </location>
</feature>
<proteinExistence type="predicted"/>
<evidence type="ECO:0000313" key="3">
    <source>
        <dbReference type="Proteomes" id="UP000509626"/>
    </source>
</evidence>
<name>A0A7D5L8D7_9EURY</name>
<evidence type="ECO:0000256" key="1">
    <source>
        <dbReference type="SAM" id="Phobius"/>
    </source>
</evidence>
<protein>
    <submittedName>
        <fullName evidence="2">Uncharacterized protein</fullName>
    </submittedName>
</protein>
<keyword evidence="3" id="KW-1185">Reference proteome</keyword>
<dbReference type="EMBL" id="CP058579">
    <property type="protein sequence ID" value="QLG60370.1"/>
    <property type="molecule type" value="Genomic_DNA"/>
</dbReference>
<dbReference type="GeneID" id="56035956"/>
<dbReference type="InterPro" id="IPR055966">
    <property type="entry name" value="DUF7544"/>
</dbReference>
<keyword evidence="1" id="KW-0472">Membrane</keyword>
<dbReference type="Pfam" id="PF24400">
    <property type="entry name" value="DUF7544"/>
    <property type="match status" value="1"/>
</dbReference>
<feature type="transmembrane region" description="Helical" evidence="1">
    <location>
        <begin position="7"/>
        <end position="36"/>
    </location>
</feature>
<sequence length="102" mass="10446">MLTALGGILVAIAVAVAALLLLIPFGILGAVGVLLLTAVPPLGAGVLAVVGLLFALATLVVVALARVPVVTYLRYYALLVLGDVDERLDLVPKRRAAIRSHA</sequence>
<keyword evidence="1" id="KW-0812">Transmembrane</keyword>
<evidence type="ECO:0000313" key="2">
    <source>
        <dbReference type="EMBL" id="QLG60370.1"/>
    </source>
</evidence>